<comment type="caution">
    <text evidence="1">The sequence shown here is derived from an EMBL/GenBank/DDBJ whole genome shotgun (WGS) entry which is preliminary data.</text>
</comment>
<dbReference type="Proteomes" id="UP000789901">
    <property type="component" value="Unassembled WGS sequence"/>
</dbReference>
<gene>
    <name evidence="1" type="ORF">GMARGA_LOCUS45731</name>
</gene>
<accession>A0ABN7XPE0</accession>
<feature type="non-terminal residue" evidence="1">
    <location>
        <position position="39"/>
    </location>
</feature>
<reference evidence="1 2" key="1">
    <citation type="submission" date="2021-06" db="EMBL/GenBank/DDBJ databases">
        <authorList>
            <person name="Kallberg Y."/>
            <person name="Tangrot J."/>
            <person name="Rosling A."/>
        </authorList>
    </citation>
    <scope>NUCLEOTIDE SEQUENCE [LARGE SCALE GENOMIC DNA]</scope>
    <source>
        <strain evidence="1 2">120-4 pot B 10/14</strain>
    </source>
</reference>
<proteinExistence type="predicted"/>
<evidence type="ECO:0000313" key="2">
    <source>
        <dbReference type="Proteomes" id="UP000789901"/>
    </source>
</evidence>
<dbReference type="EMBL" id="CAJVQB010165262">
    <property type="protein sequence ID" value="CAG8856910.1"/>
    <property type="molecule type" value="Genomic_DNA"/>
</dbReference>
<keyword evidence="2" id="KW-1185">Reference proteome</keyword>
<feature type="non-terminal residue" evidence="1">
    <location>
        <position position="1"/>
    </location>
</feature>
<evidence type="ECO:0000313" key="1">
    <source>
        <dbReference type="EMBL" id="CAG8856910.1"/>
    </source>
</evidence>
<name>A0ABN7XPE0_GIGMA</name>
<organism evidence="1 2">
    <name type="scientific">Gigaspora margarita</name>
    <dbReference type="NCBI Taxonomy" id="4874"/>
    <lineage>
        <taxon>Eukaryota</taxon>
        <taxon>Fungi</taxon>
        <taxon>Fungi incertae sedis</taxon>
        <taxon>Mucoromycota</taxon>
        <taxon>Glomeromycotina</taxon>
        <taxon>Glomeromycetes</taxon>
        <taxon>Diversisporales</taxon>
        <taxon>Gigasporaceae</taxon>
        <taxon>Gigaspora</taxon>
    </lineage>
</organism>
<protein>
    <submittedName>
        <fullName evidence="1">30875_t:CDS:1</fullName>
    </submittedName>
</protein>
<sequence length="39" mass="4795">DSELHMLIPLGRHNWRPMMQAWLFLQPRTMVGDVYRERL</sequence>